<feature type="region of interest" description="Disordered" evidence="2">
    <location>
        <begin position="62"/>
        <end position="95"/>
    </location>
</feature>
<dbReference type="Proteomes" id="UP000075243">
    <property type="component" value="Chromosome 11"/>
</dbReference>
<reference evidence="4 5" key="1">
    <citation type="journal article" date="2012" name="Nat. Biotechnol.">
        <title>Draft genome sequence of pigeonpea (Cajanus cajan), an orphan legume crop of resource-poor farmers.</title>
        <authorList>
            <person name="Varshney R.K."/>
            <person name="Chen W."/>
            <person name="Li Y."/>
            <person name="Bharti A.K."/>
            <person name="Saxena R.K."/>
            <person name="Schlueter J.A."/>
            <person name="Donoghue M.T."/>
            <person name="Azam S."/>
            <person name="Fan G."/>
            <person name="Whaley A.M."/>
            <person name="Farmer A.D."/>
            <person name="Sheridan J."/>
            <person name="Iwata A."/>
            <person name="Tuteja R."/>
            <person name="Penmetsa R.V."/>
            <person name="Wu W."/>
            <person name="Upadhyaya H.D."/>
            <person name="Yang S.P."/>
            <person name="Shah T."/>
            <person name="Saxena K.B."/>
            <person name="Michael T."/>
            <person name="McCombie W.R."/>
            <person name="Yang B."/>
            <person name="Zhang G."/>
            <person name="Yang H."/>
            <person name="Wang J."/>
            <person name="Spillane C."/>
            <person name="Cook D.R."/>
            <person name="May G.D."/>
            <person name="Xu X."/>
            <person name="Jackson S.A."/>
        </authorList>
    </citation>
    <scope>NUCLEOTIDE SEQUENCE [LARGE SCALE GENOMIC DNA]</scope>
    <source>
        <strain evidence="5">cv. Asha</strain>
    </source>
</reference>
<feature type="transmembrane region" description="Helical" evidence="3">
    <location>
        <begin position="171"/>
        <end position="190"/>
    </location>
</feature>
<name>A0A151SHW4_CAJCA</name>
<dbReference type="STRING" id="3821.A0A151SHW4"/>
<dbReference type="PANTHER" id="PTHR33565:SF20">
    <property type="entry name" value="DORMANCY-ASSOCIATED PROTEIN HOMOLOG 4"/>
    <property type="match status" value="1"/>
</dbReference>
<keyword evidence="5" id="KW-1185">Reference proteome</keyword>
<organism evidence="4 5">
    <name type="scientific">Cajanus cajan</name>
    <name type="common">Pigeon pea</name>
    <name type="synonym">Cajanus indicus</name>
    <dbReference type="NCBI Taxonomy" id="3821"/>
    <lineage>
        <taxon>Eukaryota</taxon>
        <taxon>Viridiplantae</taxon>
        <taxon>Streptophyta</taxon>
        <taxon>Embryophyta</taxon>
        <taxon>Tracheophyta</taxon>
        <taxon>Spermatophyta</taxon>
        <taxon>Magnoliopsida</taxon>
        <taxon>eudicotyledons</taxon>
        <taxon>Gunneridae</taxon>
        <taxon>Pentapetalae</taxon>
        <taxon>rosids</taxon>
        <taxon>fabids</taxon>
        <taxon>Fabales</taxon>
        <taxon>Fabaceae</taxon>
        <taxon>Papilionoideae</taxon>
        <taxon>50 kb inversion clade</taxon>
        <taxon>NPAAA clade</taxon>
        <taxon>indigoferoid/millettioid clade</taxon>
        <taxon>Phaseoleae</taxon>
        <taxon>Cajanus</taxon>
    </lineage>
</organism>
<evidence type="ECO:0000256" key="2">
    <source>
        <dbReference type="SAM" id="MobiDB-lite"/>
    </source>
</evidence>
<sequence>MGFLDKLWDETLAGPTPETGLGKLRKYNSFPAGGAAARSAPPPDVPISRSITIVRAPCGLGTTGSASSSAPTTPKTPETPGGDFKKFTRRKSTAESAENRSPTIYDWFSNFCFYLFLVSTPVEDRTHNMPVFSFSFFSFVSNFSFCFMVWSQGDYEFYGSLLRGGNEMFCFQISISFGRGRGIYVFCIYANRYSYFQKE</sequence>
<keyword evidence="3" id="KW-1133">Transmembrane helix</keyword>
<dbReference type="InterPro" id="IPR008406">
    <property type="entry name" value="DRM/ARP"/>
</dbReference>
<dbReference type="Gramene" id="C.cajan_00548.t">
    <property type="protein sequence ID" value="C.cajan_00548.t"/>
    <property type="gene ID" value="C.cajan_00548"/>
</dbReference>
<dbReference type="AlphaFoldDB" id="A0A151SHW4"/>
<feature type="region of interest" description="Disordered" evidence="2">
    <location>
        <begin position="1"/>
        <end position="25"/>
    </location>
</feature>
<gene>
    <name evidence="4" type="ORF">KK1_000567</name>
</gene>
<evidence type="ECO:0000313" key="5">
    <source>
        <dbReference type="Proteomes" id="UP000075243"/>
    </source>
</evidence>
<feature type="compositionally biased region" description="Low complexity" evidence="2">
    <location>
        <begin position="63"/>
        <end position="82"/>
    </location>
</feature>
<dbReference type="Pfam" id="PF05564">
    <property type="entry name" value="Auxin_repressed"/>
    <property type="match status" value="1"/>
</dbReference>
<keyword evidence="3" id="KW-0472">Membrane</keyword>
<accession>A0A151SHW4</accession>
<evidence type="ECO:0000313" key="4">
    <source>
        <dbReference type="EMBL" id="KYP54379.1"/>
    </source>
</evidence>
<keyword evidence="3" id="KW-0812">Transmembrane</keyword>
<evidence type="ECO:0000256" key="1">
    <source>
        <dbReference type="ARBA" id="ARBA00010502"/>
    </source>
</evidence>
<feature type="transmembrane region" description="Helical" evidence="3">
    <location>
        <begin position="131"/>
        <end position="151"/>
    </location>
</feature>
<evidence type="ECO:0000256" key="3">
    <source>
        <dbReference type="SAM" id="Phobius"/>
    </source>
</evidence>
<comment type="similarity">
    <text evidence="1">Belongs to the DRM1/ARP family.</text>
</comment>
<dbReference type="PANTHER" id="PTHR33565">
    <property type="entry name" value="DORMANCY-ASSOCIATED PROTEIN 1"/>
    <property type="match status" value="1"/>
</dbReference>
<dbReference type="OrthoDB" id="2012405at2759"/>
<dbReference type="EMBL" id="CM003613">
    <property type="protein sequence ID" value="KYP54379.1"/>
    <property type="molecule type" value="Genomic_DNA"/>
</dbReference>
<protein>
    <submittedName>
        <fullName evidence="4">Uncharacterized protein</fullName>
    </submittedName>
</protein>
<proteinExistence type="inferred from homology"/>